<accession>A0A2K3M0R0</accession>
<sequence>ENDDIEGWQLGIQEVTPAYIGLAFIADCAILSAAFSITLKTCSVP</sequence>
<name>A0A2K3M0R0_TRIPR</name>
<dbReference type="AlphaFoldDB" id="A0A2K3M0R0"/>
<keyword evidence="1" id="KW-0472">Membrane</keyword>
<keyword evidence="1" id="KW-0812">Transmembrane</keyword>
<proteinExistence type="predicted"/>
<keyword evidence="1" id="KW-1133">Transmembrane helix</keyword>
<dbReference type="EMBL" id="ASHM01046160">
    <property type="protein sequence ID" value="PNX84362.1"/>
    <property type="molecule type" value="Genomic_DNA"/>
</dbReference>
<evidence type="ECO:0000313" key="3">
    <source>
        <dbReference type="Proteomes" id="UP000236291"/>
    </source>
</evidence>
<dbReference type="Proteomes" id="UP000236291">
    <property type="component" value="Unassembled WGS sequence"/>
</dbReference>
<organism evidence="2 3">
    <name type="scientific">Trifolium pratense</name>
    <name type="common">Red clover</name>
    <dbReference type="NCBI Taxonomy" id="57577"/>
    <lineage>
        <taxon>Eukaryota</taxon>
        <taxon>Viridiplantae</taxon>
        <taxon>Streptophyta</taxon>
        <taxon>Embryophyta</taxon>
        <taxon>Tracheophyta</taxon>
        <taxon>Spermatophyta</taxon>
        <taxon>Magnoliopsida</taxon>
        <taxon>eudicotyledons</taxon>
        <taxon>Gunneridae</taxon>
        <taxon>Pentapetalae</taxon>
        <taxon>rosids</taxon>
        <taxon>fabids</taxon>
        <taxon>Fabales</taxon>
        <taxon>Fabaceae</taxon>
        <taxon>Papilionoideae</taxon>
        <taxon>50 kb inversion clade</taxon>
        <taxon>NPAAA clade</taxon>
        <taxon>Hologalegina</taxon>
        <taxon>IRL clade</taxon>
        <taxon>Trifolieae</taxon>
        <taxon>Trifolium</taxon>
    </lineage>
</organism>
<reference evidence="2 3" key="2">
    <citation type="journal article" date="2017" name="Front. Plant Sci.">
        <title>Gene Classification and Mining of Molecular Markers Useful in Red Clover (Trifolium pratense) Breeding.</title>
        <authorList>
            <person name="Istvanek J."/>
            <person name="Dluhosova J."/>
            <person name="Dluhos P."/>
            <person name="Patkova L."/>
            <person name="Nedelnik J."/>
            <person name="Repkova J."/>
        </authorList>
    </citation>
    <scope>NUCLEOTIDE SEQUENCE [LARGE SCALE GENOMIC DNA]</scope>
    <source>
        <strain evidence="3">cv. Tatra</strain>
        <tissue evidence="2">Young leaves</tissue>
    </source>
</reference>
<feature type="transmembrane region" description="Helical" evidence="1">
    <location>
        <begin position="18"/>
        <end position="39"/>
    </location>
</feature>
<protein>
    <submittedName>
        <fullName evidence="2">Uncharacterized protein</fullName>
    </submittedName>
</protein>
<reference evidence="2 3" key="1">
    <citation type="journal article" date="2014" name="Am. J. Bot.">
        <title>Genome assembly and annotation for red clover (Trifolium pratense; Fabaceae).</title>
        <authorList>
            <person name="Istvanek J."/>
            <person name="Jaros M."/>
            <person name="Krenek A."/>
            <person name="Repkova J."/>
        </authorList>
    </citation>
    <scope>NUCLEOTIDE SEQUENCE [LARGE SCALE GENOMIC DNA]</scope>
    <source>
        <strain evidence="3">cv. Tatra</strain>
        <tissue evidence="2">Young leaves</tissue>
    </source>
</reference>
<feature type="non-terminal residue" evidence="2">
    <location>
        <position position="1"/>
    </location>
</feature>
<gene>
    <name evidence="2" type="ORF">L195_g040422</name>
</gene>
<evidence type="ECO:0000313" key="2">
    <source>
        <dbReference type="EMBL" id="PNX84362.1"/>
    </source>
</evidence>
<evidence type="ECO:0000256" key="1">
    <source>
        <dbReference type="SAM" id="Phobius"/>
    </source>
</evidence>
<comment type="caution">
    <text evidence="2">The sequence shown here is derived from an EMBL/GenBank/DDBJ whole genome shotgun (WGS) entry which is preliminary data.</text>
</comment>